<dbReference type="UniPathway" id="UPA00031">
    <property type="reaction ID" value="UER00006"/>
</dbReference>
<evidence type="ECO:0000256" key="3">
    <source>
        <dbReference type="ARBA" id="ARBA00005539"/>
    </source>
</evidence>
<evidence type="ECO:0000259" key="9">
    <source>
        <dbReference type="Pfam" id="PF13393"/>
    </source>
</evidence>
<sequence>MTSVDRWLLPDGVEELLPAQAAQVEALRRQLLDLYKRWGYELIIPPMLEYTESLLVGLGSDIDLLTFRVTDQLTGRMMGIRADITPQAARIDAHSLGREGPVRLCYAGSVLHSKPKQPLASRSPIQLGAELYGDNSPASDLEIICLMLETLRVAGLEGITLDTGHVGIYRAVVKAAALNAEQEASYFDILQRKAKTELKLFVASLPVSASVAKQLLELNELHGGEDVLSRGRALFADIPEAVAAIASLEELTSALALRIADIKFYFDLAELRGLHYHTGVVFSALVREHGQALALGGRYDDIGVLFGRARPATGFSVDLKALLELLSPVAEPSAVFAPYDPDPKQWLFVQTLRDAGERVICGLPGQDVDTTCDRLVGKHDGQWCLTPLRD</sequence>
<dbReference type="NCBIfam" id="NF008935">
    <property type="entry name" value="PRK12292.1-1"/>
    <property type="match status" value="1"/>
</dbReference>
<dbReference type="NCBIfam" id="NF009086">
    <property type="entry name" value="PRK12421.1"/>
    <property type="match status" value="1"/>
</dbReference>
<dbReference type="NCBIfam" id="TIGR00443">
    <property type="entry name" value="hisZ_biosyn_reg"/>
    <property type="match status" value="1"/>
</dbReference>
<keyword evidence="7" id="KW-0368">Histidine biosynthesis</keyword>
<comment type="subcellular location">
    <subcellularLocation>
        <location evidence="1 7">Cytoplasm</location>
    </subcellularLocation>
</comment>
<evidence type="ECO:0000256" key="5">
    <source>
        <dbReference type="ARBA" id="ARBA00022490"/>
    </source>
</evidence>
<evidence type="ECO:0000313" key="10">
    <source>
        <dbReference type="EMBL" id="AMO67451.1"/>
    </source>
</evidence>
<name>A0A127M2K5_9GAMM</name>
<dbReference type="Proteomes" id="UP000074119">
    <property type="component" value="Chromosome"/>
</dbReference>
<comment type="function">
    <text evidence="6 7">Required for the first step of histidine biosynthesis. May allow the feedback regulation of ATP phosphoribosyltransferase activity by histidine.</text>
</comment>
<dbReference type="RefSeq" id="WP_008250596.1">
    <property type="nucleotide sequence ID" value="NZ_CP014544.1"/>
</dbReference>
<comment type="pathway">
    <text evidence="2 7">Amino-acid biosynthesis; L-histidine biosynthesis; L-histidine from 5-phospho-alpha-D-ribose 1-diphosphate: step 1/9.</text>
</comment>
<evidence type="ECO:0000256" key="4">
    <source>
        <dbReference type="ARBA" id="ARBA00020397"/>
    </source>
</evidence>
<proteinExistence type="inferred from homology"/>
<evidence type="ECO:0000256" key="2">
    <source>
        <dbReference type="ARBA" id="ARBA00004667"/>
    </source>
</evidence>
<gene>
    <name evidence="7 10" type="primary">hisZ</name>
    <name evidence="10" type="ORF">AZF00_03660</name>
</gene>
<keyword evidence="10" id="KW-0808">Transferase</keyword>
<dbReference type="PANTHER" id="PTHR11476:SF7">
    <property type="entry name" value="HISTIDINE--TRNA LIGASE"/>
    <property type="match status" value="1"/>
</dbReference>
<evidence type="ECO:0000256" key="1">
    <source>
        <dbReference type="ARBA" id="ARBA00004496"/>
    </source>
</evidence>
<dbReference type="SUPFAM" id="SSF55681">
    <property type="entry name" value="Class II aaRS and biotin synthetases"/>
    <property type="match status" value="1"/>
</dbReference>
<feature type="binding site" evidence="8">
    <location>
        <position position="272"/>
    </location>
    <ligand>
        <name>L-histidine</name>
        <dbReference type="ChEBI" id="CHEBI:57595"/>
    </ligand>
</feature>
<dbReference type="InterPro" id="IPR041715">
    <property type="entry name" value="HisRS-like_core"/>
</dbReference>
<feature type="binding site" evidence="8">
    <location>
        <position position="130"/>
    </location>
    <ligand>
        <name>L-histidine</name>
        <dbReference type="ChEBI" id="CHEBI:57595"/>
    </ligand>
</feature>
<dbReference type="GO" id="GO:0016757">
    <property type="term" value="F:glycosyltransferase activity"/>
    <property type="evidence" value="ECO:0007669"/>
    <property type="project" value="UniProtKB-KW"/>
</dbReference>
<dbReference type="Gene3D" id="3.30.930.10">
    <property type="entry name" value="Bira Bifunctional Protein, Domain 2"/>
    <property type="match status" value="1"/>
</dbReference>
<dbReference type="PANTHER" id="PTHR11476">
    <property type="entry name" value="HISTIDYL-TRNA SYNTHETASE"/>
    <property type="match status" value="1"/>
</dbReference>
<feature type="binding site" evidence="8">
    <location>
        <begin position="83"/>
        <end position="85"/>
    </location>
    <ligand>
        <name>L-histidine</name>
        <dbReference type="ChEBI" id="CHEBI:57595"/>
    </ligand>
</feature>
<accession>A0A127M2K5</accession>
<dbReference type="PIRSF" id="PIRSF001549">
    <property type="entry name" value="His-tRNA_synth"/>
    <property type="match status" value="1"/>
</dbReference>
<dbReference type="Pfam" id="PF13393">
    <property type="entry name" value="tRNA-synt_His"/>
    <property type="match status" value="1"/>
</dbReference>
<dbReference type="CDD" id="cd00773">
    <property type="entry name" value="HisRS-like_core"/>
    <property type="match status" value="1"/>
</dbReference>
<dbReference type="InterPro" id="IPR004516">
    <property type="entry name" value="HisRS/HisZ"/>
</dbReference>
<evidence type="ECO:0000256" key="8">
    <source>
        <dbReference type="PIRSR" id="PIRSR001549-1"/>
    </source>
</evidence>
<feature type="domain" description="Class II Histidinyl-tRNA synthetase (HisRS)-like catalytic core" evidence="9">
    <location>
        <begin position="12"/>
        <end position="322"/>
    </location>
</feature>
<protein>
    <recommendedName>
        <fullName evidence="4 7">ATP phosphoribosyltransferase regulatory subunit</fullName>
    </recommendedName>
</protein>
<comment type="similarity">
    <text evidence="3 7">Belongs to the class-II aminoacyl-tRNA synthetase family. HisZ subfamily.</text>
</comment>
<organism evidence="10 11">
    <name type="scientific">Zhongshania aliphaticivorans</name>
    <dbReference type="NCBI Taxonomy" id="1470434"/>
    <lineage>
        <taxon>Bacteria</taxon>
        <taxon>Pseudomonadati</taxon>
        <taxon>Pseudomonadota</taxon>
        <taxon>Gammaproteobacteria</taxon>
        <taxon>Cellvibrionales</taxon>
        <taxon>Spongiibacteraceae</taxon>
        <taxon>Zhongshania</taxon>
    </lineage>
</organism>
<dbReference type="KEGG" id="zal:AZF00_03660"/>
<dbReference type="GO" id="GO:0000105">
    <property type="term" value="P:L-histidine biosynthetic process"/>
    <property type="evidence" value="ECO:0007669"/>
    <property type="project" value="UniProtKB-UniRule"/>
</dbReference>
<evidence type="ECO:0000256" key="6">
    <source>
        <dbReference type="ARBA" id="ARBA00025246"/>
    </source>
</evidence>
<dbReference type="STRING" id="1470434.AZF00_03660"/>
<dbReference type="GO" id="GO:0005737">
    <property type="term" value="C:cytoplasm"/>
    <property type="evidence" value="ECO:0007669"/>
    <property type="project" value="UniProtKB-SubCell"/>
</dbReference>
<keyword evidence="5 7" id="KW-0963">Cytoplasm</keyword>
<dbReference type="EMBL" id="CP014544">
    <property type="protein sequence ID" value="AMO67451.1"/>
    <property type="molecule type" value="Genomic_DNA"/>
</dbReference>
<dbReference type="InterPro" id="IPR045864">
    <property type="entry name" value="aa-tRNA-synth_II/BPL/LPL"/>
</dbReference>
<keyword evidence="7" id="KW-0028">Amino-acid biosynthesis</keyword>
<dbReference type="AlphaFoldDB" id="A0A127M2K5"/>
<dbReference type="HAMAP" id="MF_00125">
    <property type="entry name" value="HisZ"/>
    <property type="match status" value="1"/>
</dbReference>
<reference evidence="10 11" key="1">
    <citation type="submission" date="2015-12" db="EMBL/GenBank/DDBJ databases">
        <authorList>
            <person name="Shamseldin A."/>
            <person name="Moawad H."/>
            <person name="Abd El-Rahim W.M."/>
            <person name="Sadowsky M.J."/>
        </authorList>
    </citation>
    <scope>NUCLEOTIDE SEQUENCE [LARGE SCALE GENOMIC DNA]</scope>
    <source>
        <strain evidence="10 11">SM2</strain>
    </source>
</reference>
<evidence type="ECO:0000256" key="7">
    <source>
        <dbReference type="HAMAP-Rule" id="MF_00125"/>
    </source>
</evidence>
<keyword evidence="10" id="KW-0328">Glycosyltransferase</keyword>
<feature type="binding site" evidence="8">
    <location>
        <position position="126"/>
    </location>
    <ligand>
        <name>L-histidine</name>
        <dbReference type="ChEBI" id="CHEBI:57595"/>
    </ligand>
</feature>
<dbReference type="InterPro" id="IPR004517">
    <property type="entry name" value="HisZ"/>
</dbReference>
<comment type="subunit">
    <text evidence="7">Heteromultimer composed of HisG and HisZ subunits.</text>
</comment>
<evidence type="ECO:0000313" key="11">
    <source>
        <dbReference type="Proteomes" id="UP000074119"/>
    </source>
</evidence>
<comment type="miscellaneous">
    <text evidence="7">This function is generally fulfilled by the C-terminal part of HisG, which is missing in some bacteria such as this one.</text>
</comment>